<accession>A0ABV4NKN8</accession>
<protein>
    <submittedName>
        <fullName evidence="1">Uncharacterized protein</fullName>
    </submittedName>
</protein>
<proteinExistence type="predicted"/>
<organism evidence="1 2">
    <name type="scientific">Microbulbifer echini</name>
    <dbReference type="NCBI Taxonomy" id="1529067"/>
    <lineage>
        <taxon>Bacteria</taxon>
        <taxon>Pseudomonadati</taxon>
        <taxon>Pseudomonadota</taxon>
        <taxon>Gammaproteobacteria</taxon>
        <taxon>Cellvibrionales</taxon>
        <taxon>Microbulbiferaceae</taxon>
        <taxon>Microbulbifer</taxon>
    </lineage>
</organism>
<evidence type="ECO:0000313" key="2">
    <source>
        <dbReference type="Proteomes" id="UP001569414"/>
    </source>
</evidence>
<dbReference type="RefSeq" id="WP_371842975.1">
    <property type="nucleotide sequence ID" value="NZ_JBGMEL010000004.1"/>
</dbReference>
<dbReference type="EMBL" id="JBGMEL010000004">
    <property type="protein sequence ID" value="MFA0790134.1"/>
    <property type="molecule type" value="Genomic_DNA"/>
</dbReference>
<gene>
    <name evidence="1" type="ORF">ACCI51_06215</name>
</gene>
<reference evidence="1 2" key="1">
    <citation type="submission" date="2024-08" db="EMBL/GenBank/DDBJ databases">
        <authorList>
            <person name="Ishaq N."/>
        </authorList>
    </citation>
    <scope>NUCLEOTIDE SEQUENCE [LARGE SCALE GENOMIC DNA]</scope>
    <source>
        <strain evidence="1 2">JCM 30400</strain>
    </source>
</reference>
<comment type="caution">
    <text evidence="1">The sequence shown here is derived from an EMBL/GenBank/DDBJ whole genome shotgun (WGS) entry which is preliminary data.</text>
</comment>
<dbReference type="Proteomes" id="UP001569414">
    <property type="component" value="Unassembled WGS sequence"/>
</dbReference>
<sequence>MPVCESVSILAKELEAALVDPTEPERKRLSALKKMPNYSSRKRLDLFDKAFTSAYLGGENEDAIGFKAIEILAELAFENMYVAFSKEDTLKTYKWSVEELSKLGVNVSKNLDMSEL</sequence>
<keyword evidence="2" id="KW-1185">Reference proteome</keyword>
<name>A0ABV4NKN8_9GAMM</name>
<evidence type="ECO:0000313" key="1">
    <source>
        <dbReference type="EMBL" id="MFA0790134.1"/>
    </source>
</evidence>